<dbReference type="RefSeq" id="WP_215625685.1">
    <property type="nucleotide sequence ID" value="NZ_CP067089.2"/>
</dbReference>
<dbReference type="Proteomes" id="UP000595917">
    <property type="component" value="Chromosome"/>
</dbReference>
<comment type="catalytic activity">
    <reaction evidence="1">
        <text>5-amino-6-(5-phospho-D-ribosylamino)uracil + H2O = 5,6-diaminouracil + D-ribose 5-phosphate</text>
        <dbReference type="Rhea" id="RHEA:55020"/>
        <dbReference type="ChEBI" id="CHEBI:15377"/>
        <dbReference type="ChEBI" id="CHEBI:46252"/>
        <dbReference type="ChEBI" id="CHEBI:58453"/>
        <dbReference type="ChEBI" id="CHEBI:78346"/>
    </reaction>
</comment>
<dbReference type="Pfam" id="PF08719">
    <property type="entry name" value="NADAR"/>
    <property type="match status" value="1"/>
</dbReference>
<dbReference type="CDD" id="cd15457">
    <property type="entry name" value="NADAR"/>
    <property type="match status" value="1"/>
</dbReference>
<sequence>MDAVKFYYEYKEHGYLSNYFVIDISVDGEVYRSVEHYYQSQKTLDPEMADRIKNAPTCDDAKTLGNSPGLVLREDWGTYKVDVMRKALEAKFTQHVAMKRQLLDTGDAVLMEDSQKDYFWGIGADGTGKSMLGKLLMELRSELRTAAVPKT</sequence>
<accession>A0A7T7XL37</accession>
<dbReference type="EMBL" id="CP067089">
    <property type="protein sequence ID" value="QQO08379.1"/>
    <property type="molecule type" value="Genomic_DNA"/>
</dbReference>
<feature type="domain" description="NADAR" evidence="3">
    <location>
        <begin position="6"/>
        <end position="144"/>
    </location>
</feature>
<dbReference type="NCBIfam" id="TIGR02464">
    <property type="entry name" value="ribofla_fusion"/>
    <property type="match status" value="1"/>
</dbReference>
<evidence type="ECO:0000313" key="4">
    <source>
        <dbReference type="EMBL" id="QQO08379.1"/>
    </source>
</evidence>
<evidence type="ECO:0000256" key="2">
    <source>
        <dbReference type="ARBA" id="ARBA00000751"/>
    </source>
</evidence>
<proteinExistence type="predicted"/>
<evidence type="ECO:0000259" key="3">
    <source>
        <dbReference type="Pfam" id="PF08719"/>
    </source>
</evidence>
<gene>
    <name evidence="4" type="ORF">JFL75_15780</name>
</gene>
<evidence type="ECO:0000256" key="1">
    <source>
        <dbReference type="ARBA" id="ARBA00000022"/>
    </source>
</evidence>
<dbReference type="Gene3D" id="1.10.357.40">
    <property type="entry name" value="YbiA-like"/>
    <property type="match status" value="1"/>
</dbReference>
<evidence type="ECO:0000313" key="5">
    <source>
        <dbReference type="Proteomes" id="UP000595917"/>
    </source>
</evidence>
<organism evidence="4 5">
    <name type="scientific">Breznakiella homolactica</name>
    <dbReference type="NCBI Taxonomy" id="2798577"/>
    <lineage>
        <taxon>Bacteria</taxon>
        <taxon>Pseudomonadati</taxon>
        <taxon>Spirochaetota</taxon>
        <taxon>Spirochaetia</taxon>
        <taxon>Spirochaetales</taxon>
        <taxon>Breznakiellaceae</taxon>
        <taxon>Breznakiella</taxon>
    </lineage>
</organism>
<reference evidence="4" key="1">
    <citation type="submission" date="2021-01" db="EMBL/GenBank/DDBJ databases">
        <title>Description of Breznakiella homolactica.</title>
        <authorList>
            <person name="Song Y."/>
            <person name="Brune A."/>
        </authorList>
    </citation>
    <scope>NUCLEOTIDE SEQUENCE</scope>
    <source>
        <strain evidence="4">RmG30</strain>
    </source>
</reference>
<name>A0A7T7XL37_9SPIR</name>
<comment type="catalytic activity">
    <reaction evidence="2">
        <text>2,5-diamino-6-hydroxy-4-(5-phosphoribosylamino)-pyrimidine + H2O = 2,5,6-triamino-4-hydroxypyrimidine + D-ribose 5-phosphate</text>
        <dbReference type="Rhea" id="RHEA:23436"/>
        <dbReference type="ChEBI" id="CHEBI:15377"/>
        <dbReference type="ChEBI" id="CHEBI:58614"/>
        <dbReference type="ChEBI" id="CHEBI:78346"/>
        <dbReference type="ChEBI" id="CHEBI:137796"/>
    </reaction>
</comment>
<dbReference type="SUPFAM" id="SSF143990">
    <property type="entry name" value="YbiA-like"/>
    <property type="match status" value="1"/>
</dbReference>
<dbReference type="InterPro" id="IPR012816">
    <property type="entry name" value="NADAR"/>
</dbReference>
<protein>
    <submittedName>
        <fullName evidence="4">NADAR family protein</fullName>
    </submittedName>
</protein>
<dbReference type="AlphaFoldDB" id="A0A7T7XL37"/>
<dbReference type="InterPro" id="IPR037238">
    <property type="entry name" value="YbiA-like_sf"/>
</dbReference>
<keyword evidence="5" id="KW-1185">Reference proteome</keyword>
<dbReference type="KEGG" id="bhc:JFL75_15780"/>